<name>A0A0R3X4A4_HYDTA</name>
<feature type="compositionally biased region" description="Basic and acidic residues" evidence="2">
    <location>
        <begin position="394"/>
        <end position="406"/>
    </location>
</feature>
<sequence>MEVYKLTDEDREKLSDVDKMSEIINKFSCSDANVSEKALEEADELLKKITKNGSAVNRTLINKDVSSTSVGKLGHFVSLASCVCFKKKFISLPWRVDKKLPCFVGQSVNGSGPAQMSVEAFKAQVTADATERSRRRARCRAKAEEYKKQANEYFKVGDMETAIKMYTKAIDVCRDWAVLYNNRALAYLRAGRPELALSDCDLALRLLPAEPKTTPTEIGEEADAARDTNQQAAKACLRRGKALLVLRRPRDALSAYVDARAFNAFAHHPATAVMPEFDSDVWPSFLREGVAQVKAAIAADSLDSQSSVQLSPSDNDKPMLLKATEERFLRLITEAAVFGRQLRHYTSALRQIAALLSAASVAANLPPTKNLTEGGEEAAKGTEVVTSPNGDQTGPERDECHRKGGGREYAKAVSLRDGDAVETDIDEIATLAKLQSYFRVRNGFAMLESQMKRFDASGIVKLFRRPDGAATESPSNHSAEDILAILDHLLSLITVCYQLSRDCGENQRLLVETMPQLFSTLLIDCLKVSPSYARLPISSTTAPGTAARQELQLHHLLGLLQCSACDLIALMSCEASGREGLLTYPGPAVLLSALATCLSDALGVPPAIPAPGLSFYPPPKTRTTSVHQRSLADCFATQTVAAAAKILENIAKSPRFLIMVRSSDCFTSVQNVIEAAIAPAPGNGSSTTATSAPVTCLSLLLDSLSAASDDSILRRTMITKPNFLINLANCAIRHVPLMVDESHTALVGSLCRLLHNFLSGELHIKLSRTEMEALLTLVGDILDTPSHSSALISVSIALLGRFMPLCTADLVEKWSHSGRDAPDLPNKKSSSSIPRSTSTLERASPPLTSSTVNGTTKVYESTESLTGHRLRGAIRALSTITRAPGCGDVRIAIGDDRLVARKVALLVRARAPPTTEAEGRSPLYDEPLAANACLILEACVDDTVLAENLIGTTIIMDLLKLTREAKKPQTKRNASCVIARLSLASHVHREEMSRLDAMSQLARFNSWNVDTAEREPGMLF</sequence>
<dbReference type="EMBL" id="UYWX01020466">
    <property type="protein sequence ID" value="VDM32731.1"/>
    <property type="molecule type" value="Genomic_DNA"/>
</dbReference>
<evidence type="ECO:0000256" key="2">
    <source>
        <dbReference type="SAM" id="MobiDB-lite"/>
    </source>
</evidence>
<feature type="compositionally biased region" description="Basic and acidic residues" evidence="2">
    <location>
        <begin position="817"/>
        <end position="826"/>
    </location>
</feature>
<dbReference type="OrthoDB" id="2017782at2759"/>
<dbReference type="AlphaFoldDB" id="A0A0R3X4A4"/>
<feature type="compositionally biased region" description="Low complexity" evidence="2">
    <location>
        <begin position="829"/>
        <end position="838"/>
    </location>
</feature>
<dbReference type="Proteomes" id="UP000274429">
    <property type="component" value="Unassembled WGS sequence"/>
</dbReference>
<dbReference type="SUPFAM" id="SSF48452">
    <property type="entry name" value="TPR-like"/>
    <property type="match status" value="1"/>
</dbReference>
<dbReference type="WBParaSite" id="TTAC_0000823001-mRNA-1">
    <property type="protein sequence ID" value="TTAC_0000823001-mRNA-1"/>
    <property type="gene ID" value="TTAC_0000823001"/>
</dbReference>
<feature type="compositionally biased region" description="Polar residues" evidence="2">
    <location>
        <begin position="846"/>
        <end position="863"/>
    </location>
</feature>
<dbReference type="PANTHER" id="PTHR46540:SF1">
    <property type="entry name" value="TETRATRICOPEPTIDE REPEAT PROTEIN 12"/>
    <property type="match status" value="1"/>
</dbReference>
<dbReference type="PANTHER" id="PTHR46540">
    <property type="entry name" value="TETRATRICOPEPTIDE REPEAT PROTEIN 12"/>
    <property type="match status" value="1"/>
</dbReference>
<dbReference type="InterPro" id="IPR011990">
    <property type="entry name" value="TPR-like_helical_dom_sf"/>
</dbReference>
<dbReference type="Gene3D" id="1.25.40.10">
    <property type="entry name" value="Tetratricopeptide repeat domain"/>
    <property type="match status" value="1"/>
</dbReference>
<feature type="region of interest" description="Disordered" evidence="2">
    <location>
        <begin position="817"/>
        <end position="863"/>
    </location>
</feature>
<evidence type="ECO:0000313" key="5">
    <source>
        <dbReference type="WBParaSite" id="TTAC_0000823001-mRNA-1"/>
    </source>
</evidence>
<evidence type="ECO:0000313" key="4">
    <source>
        <dbReference type="Proteomes" id="UP000274429"/>
    </source>
</evidence>
<dbReference type="STRING" id="6205.A0A0R3X4A4"/>
<dbReference type="GO" id="GO:0070286">
    <property type="term" value="P:axonemal dynein complex assembly"/>
    <property type="evidence" value="ECO:0007669"/>
    <property type="project" value="TreeGrafter"/>
</dbReference>
<feature type="repeat" description="TPR" evidence="1">
    <location>
        <begin position="143"/>
        <end position="176"/>
    </location>
</feature>
<dbReference type="GO" id="GO:0005737">
    <property type="term" value="C:cytoplasm"/>
    <property type="evidence" value="ECO:0007669"/>
    <property type="project" value="TreeGrafter"/>
</dbReference>
<dbReference type="PROSITE" id="PS50005">
    <property type="entry name" value="TPR"/>
    <property type="match status" value="1"/>
</dbReference>
<protein>
    <submittedName>
        <fullName evidence="5">TPR_REGION domain-containing protein</fullName>
    </submittedName>
</protein>
<dbReference type="InterPro" id="IPR019734">
    <property type="entry name" value="TPR_rpt"/>
</dbReference>
<gene>
    <name evidence="3" type="ORF">TTAC_LOCUS8215</name>
</gene>
<keyword evidence="1" id="KW-0802">TPR repeat</keyword>
<feature type="region of interest" description="Disordered" evidence="2">
    <location>
        <begin position="372"/>
        <end position="406"/>
    </location>
</feature>
<evidence type="ECO:0000313" key="3">
    <source>
        <dbReference type="EMBL" id="VDM32731.1"/>
    </source>
</evidence>
<reference evidence="3 4" key="2">
    <citation type="submission" date="2018-11" db="EMBL/GenBank/DDBJ databases">
        <authorList>
            <consortium name="Pathogen Informatics"/>
        </authorList>
    </citation>
    <scope>NUCLEOTIDE SEQUENCE [LARGE SCALE GENOMIC DNA]</scope>
</reference>
<dbReference type="SMART" id="SM00028">
    <property type="entry name" value="TPR"/>
    <property type="match status" value="3"/>
</dbReference>
<keyword evidence="4" id="KW-1185">Reference proteome</keyword>
<proteinExistence type="predicted"/>
<dbReference type="InterPro" id="IPR043195">
    <property type="entry name" value="TTC12"/>
</dbReference>
<dbReference type="GO" id="GO:0005813">
    <property type="term" value="C:centrosome"/>
    <property type="evidence" value="ECO:0007669"/>
    <property type="project" value="TreeGrafter"/>
</dbReference>
<organism evidence="5">
    <name type="scientific">Hydatigena taeniaeformis</name>
    <name type="common">Feline tapeworm</name>
    <name type="synonym">Taenia taeniaeformis</name>
    <dbReference type="NCBI Taxonomy" id="6205"/>
    <lineage>
        <taxon>Eukaryota</taxon>
        <taxon>Metazoa</taxon>
        <taxon>Spiralia</taxon>
        <taxon>Lophotrochozoa</taxon>
        <taxon>Platyhelminthes</taxon>
        <taxon>Cestoda</taxon>
        <taxon>Eucestoda</taxon>
        <taxon>Cyclophyllidea</taxon>
        <taxon>Taeniidae</taxon>
        <taxon>Hydatigera</taxon>
    </lineage>
</organism>
<reference evidence="5" key="1">
    <citation type="submission" date="2017-02" db="UniProtKB">
        <authorList>
            <consortium name="WormBaseParasite"/>
        </authorList>
    </citation>
    <scope>IDENTIFICATION</scope>
</reference>
<evidence type="ECO:0000256" key="1">
    <source>
        <dbReference type="PROSITE-ProRule" id="PRU00339"/>
    </source>
</evidence>
<accession>A0A0R3X4A4</accession>
<dbReference type="GO" id="GO:0007288">
    <property type="term" value="P:sperm axoneme assembly"/>
    <property type="evidence" value="ECO:0007669"/>
    <property type="project" value="TreeGrafter"/>
</dbReference>